<dbReference type="InterPro" id="IPR001461">
    <property type="entry name" value="Aspartic_peptidase_A1"/>
</dbReference>
<dbReference type="PRINTS" id="PR00792">
    <property type="entry name" value="PEPSIN"/>
</dbReference>
<evidence type="ECO:0000256" key="4">
    <source>
        <dbReference type="SAM" id="Phobius"/>
    </source>
</evidence>
<keyword evidence="3" id="KW-0645">Protease</keyword>
<accession>A0ABR4NIP0</accession>
<dbReference type="Pfam" id="PF00026">
    <property type="entry name" value="Asp"/>
    <property type="match status" value="1"/>
</dbReference>
<keyword evidence="3" id="KW-0378">Hydrolase</keyword>
<dbReference type="InterPro" id="IPR034164">
    <property type="entry name" value="Pepsin-like_dom"/>
</dbReference>
<keyword evidence="4" id="KW-0812">Transmembrane</keyword>
<reference evidence="6 7" key="1">
    <citation type="submission" date="2023-09" db="EMBL/GenBank/DDBJ databases">
        <title>Pangenome analysis of Batrachochytrium dendrobatidis and related Chytrids.</title>
        <authorList>
            <person name="Yacoub M.N."/>
            <person name="Stajich J.E."/>
            <person name="James T.Y."/>
        </authorList>
    </citation>
    <scope>NUCLEOTIDE SEQUENCE [LARGE SCALE GENOMIC DNA]</scope>
    <source>
        <strain evidence="6 7">JEL0888</strain>
    </source>
</reference>
<protein>
    <recommendedName>
        <fullName evidence="5">Peptidase A1 domain-containing protein</fullName>
    </recommendedName>
</protein>
<dbReference type="Gene3D" id="2.40.70.10">
    <property type="entry name" value="Acid Proteases"/>
    <property type="match status" value="2"/>
</dbReference>
<dbReference type="PROSITE" id="PS51767">
    <property type="entry name" value="PEPTIDASE_A1"/>
    <property type="match status" value="1"/>
</dbReference>
<dbReference type="SUPFAM" id="SSF50630">
    <property type="entry name" value="Acid proteases"/>
    <property type="match status" value="1"/>
</dbReference>
<dbReference type="PANTHER" id="PTHR47966:SF51">
    <property type="entry name" value="BETA-SITE APP-CLEAVING ENZYME, ISOFORM A-RELATED"/>
    <property type="match status" value="1"/>
</dbReference>
<evidence type="ECO:0000256" key="1">
    <source>
        <dbReference type="ARBA" id="ARBA00007447"/>
    </source>
</evidence>
<dbReference type="EMBL" id="JADGIZ020000003">
    <property type="protein sequence ID" value="KAL2919393.1"/>
    <property type="molecule type" value="Genomic_DNA"/>
</dbReference>
<dbReference type="PROSITE" id="PS00141">
    <property type="entry name" value="ASP_PROTEASE"/>
    <property type="match status" value="1"/>
</dbReference>
<dbReference type="Proteomes" id="UP001527925">
    <property type="component" value="Unassembled WGS sequence"/>
</dbReference>
<proteinExistence type="inferred from homology"/>
<evidence type="ECO:0000259" key="5">
    <source>
        <dbReference type="PROSITE" id="PS51767"/>
    </source>
</evidence>
<sequence>MTAPARSSSVETPPSSTSSAAIPRLVAKVQLGTPAQDFLVHLDTGSAVFWVRSADCASAAQCRKTSQAAFNKTLSSTFAPLGNQTTNTITYADGTTVGCVTSQDTLSIGGIALRNRPFCLADTIVSKTALHDGIIGLAPPSVVEETNVFSALTSAAGFKAQQVGFWYNTSDIVDGQIQSGAISFGGPDPLYYSGDVSWLQATIATGNHWGLPVNNLTLADGTDLITAPTIAIVDSGSTFNYLPPALFNRINLAQFFNSTNFDGAGTYVMNCSLVDKLTTFTIRLSGVEFKIPPEQQYFKFRDYCVITFTTSSTSTLPPILGIQFLKSHYTVFDYKRFSIGFAGPPSAGTALGSGGSSGSQGNGTSSKNTAPRVGASLAVAAASALVALLAAAPLLM</sequence>
<evidence type="ECO:0000256" key="2">
    <source>
        <dbReference type="ARBA" id="ARBA00022750"/>
    </source>
</evidence>
<evidence type="ECO:0000313" key="7">
    <source>
        <dbReference type="Proteomes" id="UP001527925"/>
    </source>
</evidence>
<feature type="transmembrane region" description="Helical" evidence="4">
    <location>
        <begin position="373"/>
        <end position="395"/>
    </location>
</feature>
<gene>
    <name evidence="6" type="ORF">HK105_201037</name>
</gene>
<dbReference type="PANTHER" id="PTHR47966">
    <property type="entry name" value="BETA-SITE APP-CLEAVING ENZYME, ISOFORM A-RELATED"/>
    <property type="match status" value="1"/>
</dbReference>
<feature type="domain" description="Peptidase A1" evidence="5">
    <location>
        <begin position="25"/>
        <end position="342"/>
    </location>
</feature>
<comment type="similarity">
    <text evidence="1 3">Belongs to the peptidase A1 family.</text>
</comment>
<dbReference type="InterPro" id="IPR033121">
    <property type="entry name" value="PEPTIDASE_A1"/>
</dbReference>
<keyword evidence="7" id="KW-1185">Reference proteome</keyword>
<comment type="caution">
    <text evidence="6">The sequence shown here is derived from an EMBL/GenBank/DDBJ whole genome shotgun (WGS) entry which is preliminary data.</text>
</comment>
<name>A0ABR4NIP0_9FUNG</name>
<dbReference type="InterPro" id="IPR001969">
    <property type="entry name" value="Aspartic_peptidase_AS"/>
</dbReference>
<evidence type="ECO:0000313" key="6">
    <source>
        <dbReference type="EMBL" id="KAL2919393.1"/>
    </source>
</evidence>
<dbReference type="CDD" id="cd05471">
    <property type="entry name" value="pepsin_like"/>
    <property type="match status" value="1"/>
</dbReference>
<organism evidence="6 7">
    <name type="scientific">Polyrhizophydium stewartii</name>
    <dbReference type="NCBI Taxonomy" id="2732419"/>
    <lineage>
        <taxon>Eukaryota</taxon>
        <taxon>Fungi</taxon>
        <taxon>Fungi incertae sedis</taxon>
        <taxon>Chytridiomycota</taxon>
        <taxon>Chytridiomycota incertae sedis</taxon>
        <taxon>Chytridiomycetes</taxon>
        <taxon>Rhizophydiales</taxon>
        <taxon>Rhizophydiales incertae sedis</taxon>
        <taxon>Polyrhizophydium</taxon>
    </lineage>
</organism>
<keyword evidence="2 3" id="KW-0064">Aspartyl protease</keyword>
<dbReference type="InterPro" id="IPR021109">
    <property type="entry name" value="Peptidase_aspartic_dom_sf"/>
</dbReference>
<keyword evidence="4" id="KW-0472">Membrane</keyword>
<keyword evidence="4" id="KW-1133">Transmembrane helix</keyword>
<evidence type="ECO:0000256" key="3">
    <source>
        <dbReference type="RuleBase" id="RU000454"/>
    </source>
</evidence>